<dbReference type="InterPro" id="IPR010982">
    <property type="entry name" value="Lambda_DNA-bd_dom_sf"/>
</dbReference>
<dbReference type="Pfam" id="PF13377">
    <property type="entry name" value="Peripla_BP_3"/>
    <property type="match status" value="1"/>
</dbReference>
<dbReference type="CDD" id="cd06267">
    <property type="entry name" value="PBP1_LacI_sugar_binding-like"/>
    <property type="match status" value="1"/>
</dbReference>
<dbReference type="Pfam" id="PF00356">
    <property type="entry name" value="LacI"/>
    <property type="match status" value="1"/>
</dbReference>
<keyword evidence="7" id="KW-1185">Reference proteome</keyword>
<evidence type="ECO:0000256" key="3">
    <source>
        <dbReference type="ARBA" id="ARBA00023163"/>
    </source>
</evidence>
<feature type="domain" description="HTH lacI-type" evidence="5">
    <location>
        <begin position="2"/>
        <end position="56"/>
    </location>
</feature>
<evidence type="ECO:0000313" key="6">
    <source>
        <dbReference type="EMBL" id="TIH33837.1"/>
    </source>
</evidence>
<reference evidence="6 7" key="1">
    <citation type="journal article" date="2019" name="Microorganisms">
        <title>Systematic Affiliation and Genome Analysis of Subtercola vilae DB165(T) with Particular Emphasis on Cold Adaptation of an Isolate from a High-Altitude Cold Volcano Lake.</title>
        <authorList>
            <person name="Villalobos A.S."/>
            <person name="Wiese J."/>
            <person name="Imhoff J.F."/>
            <person name="Dorador C."/>
            <person name="Keller A."/>
            <person name="Hentschel U."/>
        </authorList>
    </citation>
    <scope>NUCLEOTIDE SEQUENCE [LARGE SCALE GENOMIC DNA]</scope>
    <source>
        <strain evidence="6 7">DB165</strain>
    </source>
</reference>
<dbReference type="OrthoDB" id="3510266at2"/>
<dbReference type="AlphaFoldDB" id="A0A4T2BQY8"/>
<dbReference type="PANTHER" id="PTHR30146:SF109">
    <property type="entry name" value="HTH-TYPE TRANSCRIPTIONAL REGULATOR GALS"/>
    <property type="match status" value="1"/>
</dbReference>
<keyword evidence="2" id="KW-0238">DNA-binding</keyword>
<dbReference type="PROSITE" id="PS50932">
    <property type="entry name" value="HTH_LACI_2"/>
    <property type="match status" value="1"/>
</dbReference>
<evidence type="ECO:0000313" key="7">
    <source>
        <dbReference type="Proteomes" id="UP000306192"/>
    </source>
</evidence>
<evidence type="ECO:0000256" key="4">
    <source>
        <dbReference type="SAM" id="MobiDB-lite"/>
    </source>
</evidence>
<dbReference type="InterPro" id="IPR046335">
    <property type="entry name" value="LacI/GalR-like_sensor"/>
</dbReference>
<comment type="caution">
    <text evidence="6">The sequence shown here is derived from an EMBL/GenBank/DDBJ whole genome shotgun (WGS) entry which is preliminary data.</text>
</comment>
<accession>A0A4T2BQY8</accession>
<organism evidence="6 7">
    <name type="scientific">Subtercola vilae</name>
    <dbReference type="NCBI Taxonomy" id="2056433"/>
    <lineage>
        <taxon>Bacteria</taxon>
        <taxon>Bacillati</taxon>
        <taxon>Actinomycetota</taxon>
        <taxon>Actinomycetes</taxon>
        <taxon>Micrococcales</taxon>
        <taxon>Microbacteriaceae</taxon>
        <taxon>Subtercola</taxon>
    </lineage>
</organism>
<gene>
    <name evidence="6" type="ORF">D4765_13765</name>
</gene>
<name>A0A4T2BQY8_9MICO</name>
<dbReference type="InterPro" id="IPR028082">
    <property type="entry name" value="Peripla_BP_I"/>
</dbReference>
<dbReference type="InterPro" id="IPR000843">
    <property type="entry name" value="HTH_LacI"/>
</dbReference>
<evidence type="ECO:0000259" key="5">
    <source>
        <dbReference type="PROSITE" id="PS50932"/>
    </source>
</evidence>
<dbReference type="GO" id="GO:0000976">
    <property type="term" value="F:transcription cis-regulatory region binding"/>
    <property type="evidence" value="ECO:0007669"/>
    <property type="project" value="TreeGrafter"/>
</dbReference>
<dbReference type="SMART" id="SM00354">
    <property type="entry name" value="HTH_LACI"/>
    <property type="match status" value="1"/>
</dbReference>
<feature type="compositionally biased region" description="Polar residues" evidence="4">
    <location>
        <begin position="326"/>
        <end position="337"/>
    </location>
</feature>
<dbReference type="SUPFAM" id="SSF53822">
    <property type="entry name" value="Periplasmic binding protein-like I"/>
    <property type="match status" value="1"/>
</dbReference>
<dbReference type="PANTHER" id="PTHR30146">
    <property type="entry name" value="LACI-RELATED TRANSCRIPTIONAL REPRESSOR"/>
    <property type="match status" value="1"/>
</dbReference>
<evidence type="ECO:0000256" key="2">
    <source>
        <dbReference type="ARBA" id="ARBA00023125"/>
    </source>
</evidence>
<dbReference type="GO" id="GO:0003700">
    <property type="term" value="F:DNA-binding transcription factor activity"/>
    <property type="evidence" value="ECO:0007669"/>
    <property type="project" value="TreeGrafter"/>
</dbReference>
<feature type="region of interest" description="Disordered" evidence="4">
    <location>
        <begin position="314"/>
        <end position="337"/>
    </location>
</feature>
<keyword evidence="1" id="KW-0805">Transcription regulation</keyword>
<dbReference type="RefSeq" id="WP_136642869.1">
    <property type="nucleotide sequence ID" value="NZ_QYRT01000030.1"/>
</dbReference>
<keyword evidence="3" id="KW-0804">Transcription</keyword>
<dbReference type="SUPFAM" id="SSF47413">
    <property type="entry name" value="lambda repressor-like DNA-binding domains"/>
    <property type="match status" value="1"/>
</dbReference>
<dbReference type="PROSITE" id="PS00356">
    <property type="entry name" value="HTH_LACI_1"/>
    <property type="match status" value="1"/>
</dbReference>
<dbReference type="Gene3D" id="1.10.260.40">
    <property type="entry name" value="lambda repressor-like DNA-binding domains"/>
    <property type="match status" value="1"/>
</dbReference>
<dbReference type="Gene3D" id="3.40.50.2300">
    <property type="match status" value="2"/>
</dbReference>
<proteinExistence type="predicted"/>
<protein>
    <submittedName>
        <fullName evidence="6">LacI family transcriptional regulator</fullName>
    </submittedName>
</protein>
<evidence type="ECO:0000256" key="1">
    <source>
        <dbReference type="ARBA" id="ARBA00023015"/>
    </source>
</evidence>
<dbReference type="Proteomes" id="UP000306192">
    <property type="component" value="Unassembled WGS sequence"/>
</dbReference>
<dbReference type="EMBL" id="QYRT01000030">
    <property type="protein sequence ID" value="TIH33837.1"/>
    <property type="molecule type" value="Genomic_DNA"/>
</dbReference>
<dbReference type="CDD" id="cd01392">
    <property type="entry name" value="HTH_LacI"/>
    <property type="match status" value="1"/>
</dbReference>
<sequence length="337" mass="36057">MTSIDDVARATGVSTATVSRALRGLANVSEPTRLRVQAKADELGYVASLTASGLATGRTLTMGVVVPSVSRWFYTTVLEGIDVVLRAANYDLMLYNLASRSGDRERVFHRSILRKRTDALIALCMEFTEPEREQLLSLGHPALVIGGPVKGMRHIGIDERGAGRTATEHLIELGHTAIAHLGGDDDEGMNRRVPLTRRLGYRDAMGSAGLPVRNEWMLSGRFSLAISRAVVTELLRRPGERPTAIVANSDEMAIGAILAAADCGISVPSQLSVVGVDNHDLAVSFGLTTIAQDPYEQGRLAASMLLDELGGAPARKSSVRAPSSLLVRTSTAPPVRR</sequence>